<dbReference type="SUPFAM" id="SSF46894">
    <property type="entry name" value="C-terminal effector domain of the bipartite response regulators"/>
    <property type="match status" value="1"/>
</dbReference>
<dbReference type="SUPFAM" id="SSF52172">
    <property type="entry name" value="CheY-like"/>
    <property type="match status" value="1"/>
</dbReference>
<dbReference type="OrthoDB" id="9778145at2"/>
<dbReference type="InterPro" id="IPR001789">
    <property type="entry name" value="Sig_transdc_resp-reg_receiver"/>
</dbReference>
<dbReference type="Gene3D" id="1.10.10.10">
    <property type="entry name" value="Winged helix-like DNA-binding domain superfamily/Winged helix DNA-binding domain"/>
    <property type="match status" value="1"/>
</dbReference>
<feature type="DNA-binding region" description="OmpR/PhoB-type" evidence="3">
    <location>
        <begin position="151"/>
        <end position="259"/>
    </location>
</feature>
<protein>
    <submittedName>
        <fullName evidence="6">Two-component system response regulator CreB</fullName>
    </submittedName>
</protein>
<name>A0A290QG00_9BACT</name>
<evidence type="ECO:0000256" key="2">
    <source>
        <dbReference type="PROSITE-ProRule" id="PRU00169"/>
    </source>
</evidence>
<dbReference type="PROSITE" id="PS50110">
    <property type="entry name" value="RESPONSE_REGULATORY"/>
    <property type="match status" value="1"/>
</dbReference>
<evidence type="ECO:0000313" key="6">
    <source>
        <dbReference type="EMBL" id="ATC64268.1"/>
    </source>
</evidence>
<dbReference type="InterPro" id="IPR039420">
    <property type="entry name" value="WalR-like"/>
</dbReference>
<dbReference type="CDD" id="cd00383">
    <property type="entry name" value="trans_reg_C"/>
    <property type="match status" value="1"/>
</dbReference>
<dbReference type="AlphaFoldDB" id="A0A290QG00"/>
<gene>
    <name evidence="6" type="ORF">CMV30_10040</name>
</gene>
<dbReference type="Pfam" id="PF00072">
    <property type="entry name" value="Response_reg"/>
    <property type="match status" value="1"/>
</dbReference>
<reference evidence="6 7" key="1">
    <citation type="submission" date="2017-09" db="EMBL/GenBank/DDBJ databases">
        <title>Complete genome sequence of Verrucomicrobial strain HZ-65, isolated from freshwater.</title>
        <authorList>
            <person name="Choi A."/>
        </authorList>
    </citation>
    <scope>NUCLEOTIDE SEQUENCE [LARGE SCALE GENOMIC DNA]</scope>
    <source>
        <strain evidence="6 7">HZ-65</strain>
    </source>
</reference>
<keyword evidence="7" id="KW-1185">Reference proteome</keyword>
<dbReference type="GO" id="GO:0000156">
    <property type="term" value="F:phosphorelay response regulator activity"/>
    <property type="evidence" value="ECO:0007669"/>
    <property type="project" value="TreeGrafter"/>
</dbReference>
<keyword evidence="2" id="KW-0597">Phosphoprotein</keyword>
<dbReference type="GO" id="GO:0005829">
    <property type="term" value="C:cytosol"/>
    <property type="evidence" value="ECO:0007669"/>
    <property type="project" value="TreeGrafter"/>
</dbReference>
<sequence length="259" mass="28336">MLQRILIVEDEPTIADTLVYALKTEGFEPVWRTTGAEALMELEGAQRPGGAFALVVLDVGLPDVNGFELCKKIRAQSAVPVLFLTARADEIDRIVGLEIGGDDYVTKPFSPREVCARVKAILRRGGVVAAKPALEEGLAASSGKRELAAAAGAVKTDEFFHDPERCEVKFRGQRLELTRYEYRLLKTLLGRRGRVYSRDELMTQAWEDPGASLDRTVDAHIKTLRAKLRAAAVASGLSAEALESDPIQTHRGMGYSLRG</sequence>
<feature type="domain" description="Response regulatory" evidence="4">
    <location>
        <begin position="4"/>
        <end position="122"/>
    </location>
</feature>
<organism evidence="6 7">
    <name type="scientific">Nibricoccus aquaticus</name>
    <dbReference type="NCBI Taxonomy" id="2576891"/>
    <lineage>
        <taxon>Bacteria</taxon>
        <taxon>Pseudomonadati</taxon>
        <taxon>Verrucomicrobiota</taxon>
        <taxon>Opitutia</taxon>
        <taxon>Opitutales</taxon>
        <taxon>Opitutaceae</taxon>
        <taxon>Nibricoccus</taxon>
    </lineage>
</organism>
<dbReference type="EMBL" id="CP023344">
    <property type="protein sequence ID" value="ATC64268.1"/>
    <property type="molecule type" value="Genomic_DNA"/>
</dbReference>
<dbReference type="SMART" id="SM00448">
    <property type="entry name" value="REC"/>
    <property type="match status" value="1"/>
</dbReference>
<proteinExistence type="predicted"/>
<dbReference type="InterPro" id="IPR011006">
    <property type="entry name" value="CheY-like_superfamily"/>
</dbReference>
<evidence type="ECO:0000259" key="4">
    <source>
        <dbReference type="PROSITE" id="PS50110"/>
    </source>
</evidence>
<evidence type="ECO:0000256" key="1">
    <source>
        <dbReference type="ARBA" id="ARBA00023125"/>
    </source>
</evidence>
<evidence type="ECO:0000256" key="3">
    <source>
        <dbReference type="PROSITE-ProRule" id="PRU01091"/>
    </source>
</evidence>
<dbReference type="SMART" id="SM00862">
    <property type="entry name" value="Trans_reg_C"/>
    <property type="match status" value="1"/>
</dbReference>
<keyword evidence="1 3" id="KW-0238">DNA-binding</keyword>
<dbReference type="PANTHER" id="PTHR48111">
    <property type="entry name" value="REGULATOR OF RPOS"/>
    <property type="match status" value="1"/>
</dbReference>
<dbReference type="InterPro" id="IPR001867">
    <property type="entry name" value="OmpR/PhoB-type_DNA-bd"/>
</dbReference>
<dbReference type="NCBIfam" id="NF008296">
    <property type="entry name" value="PRK11083.1"/>
    <property type="match status" value="1"/>
</dbReference>
<dbReference type="Pfam" id="PF00486">
    <property type="entry name" value="Trans_reg_C"/>
    <property type="match status" value="1"/>
</dbReference>
<dbReference type="PANTHER" id="PTHR48111:SF6">
    <property type="entry name" value="TRANSCRIPTIONAL REGULATORY PROTEIN CREB"/>
    <property type="match status" value="1"/>
</dbReference>
<evidence type="ECO:0000259" key="5">
    <source>
        <dbReference type="PROSITE" id="PS51755"/>
    </source>
</evidence>
<feature type="modified residue" description="4-aspartylphosphate" evidence="2">
    <location>
        <position position="58"/>
    </location>
</feature>
<dbReference type="RefSeq" id="WP_096055900.1">
    <property type="nucleotide sequence ID" value="NZ_CP023344.1"/>
</dbReference>
<feature type="domain" description="OmpR/PhoB-type" evidence="5">
    <location>
        <begin position="151"/>
        <end position="259"/>
    </location>
</feature>
<dbReference type="KEGG" id="vbh:CMV30_10040"/>
<dbReference type="GO" id="GO:0006355">
    <property type="term" value="P:regulation of DNA-templated transcription"/>
    <property type="evidence" value="ECO:0007669"/>
    <property type="project" value="InterPro"/>
</dbReference>
<dbReference type="GO" id="GO:0032993">
    <property type="term" value="C:protein-DNA complex"/>
    <property type="evidence" value="ECO:0007669"/>
    <property type="project" value="TreeGrafter"/>
</dbReference>
<dbReference type="Proteomes" id="UP000217265">
    <property type="component" value="Chromosome"/>
</dbReference>
<evidence type="ECO:0000313" key="7">
    <source>
        <dbReference type="Proteomes" id="UP000217265"/>
    </source>
</evidence>
<dbReference type="InterPro" id="IPR016032">
    <property type="entry name" value="Sig_transdc_resp-reg_C-effctor"/>
</dbReference>
<dbReference type="Gene3D" id="6.10.250.690">
    <property type="match status" value="1"/>
</dbReference>
<dbReference type="PROSITE" id="PS51755">
    <property type="entry name" value="OMPR_PHOB"/>
    <property type="match status" value="1"/>
</dbReference>
<dbReference type="Gene3D" id="3.40.50.2300">
    <property type="match status" value="1"/>
</dbReference>
<dbReference type="GO" id="GO:0000976">
    <property type="term" value="F:transcription cis-regulatory region binding"/>
    <property type="evidence" value="ECO:0007669"/>
    <property type="project" value="TreeGrafter"/>
</dbReference>
<accession>A0A290QG00</accession>
<dbReference type="InterPro" id="IPR036388">
    <property type="entry name" value="WH-like_DNA-bd_sf"/>
</dbReference>